<accession>A0AA39JGS3</accession>
<name>A0AA39JGS3_ARMTA</name>
<evidence type="ECO:0008006" key="3">
    <source>
        <dbReference type="Google" id="ProtNLM"/>
    </source>
</evidence>
<protein>
    <recommendedName>
        <fullName evidence="3">Protein kinase domain-containing protein</fullName>
    </recommendedName>
</protein>
<dbReference type="RefSeq" id="XP_060324310.1">
    <property type="nucleotide sequence ID" value="XM_060480990.1"/>
</dbReference>
<dbReference type="InterPro" id="IPR011009">
    <property type="entry name" value="Kinase-like_dom_sf"/>
</dbReference>
<dbReference type="GeneID" id="85364538"/>
<dbReference type="EMBL" id="JAUEPS010000064">
    <property type="protein sequence ID" value="KAK0442492.1"/>
    <property type="molecule type" value="Genomic_DNA"/>
</dbReference>
<sequence>MPLPELCNNGAIQYMSPRRLAGIEDLVYNTLEDIQGTVVPYYYGKHKWTRTIILEYIEGTTLADIGEKYNPQDPLDNESLSPTVYSDWLQRMKELYVPILNGIKEINARQVLIPDTRQENIIITSTEPKRAVFIDFGQALLRVPPDIVTQRGNNFFIISLLTNCCSEHQEDIRKWAKETDVNLQHPVFVDPEMPDVTSS</sequence>
<evidence type="ECO:0000313" key="1">
    <source>
        <dbReference type="EMBL" id="KAK0442492.1"/>
    </source>
</evidence>
<reference evidence="1" key="1">
    <citation type="submission" date="2023-06" db="EMBL/GenBank/DDBJ databases">
        <authorList>
            <consortium name="Lawrence Berkeley National Laboratory"/>
            <person name="Ahrendt S."/>
            <person name="Sahu N."/>
            <person name="Indic B."/>
            <person name="Wong-Bajracharya J."/>
            <person name="Merenyi Z."/>
            <person name="Ke H.-M."/>
            <person name="Monk M."/>
            <person name="Kocsube S."/>
            <person name="Drula E."/>
            <person name="Lipzen A."/>
            <person name="Balint B."/>
            <person name="Henrissat B."/>
            <person name="Andreopoulos B."/>
            <person name="Martin F.M."/>
            <person name="Harder C.B."/>
            <person name="Rigling D."/>
            <person name="Ford K.L."/>
            <person name="Foster G.D."/>
            <person name="Pangilinan J."/>
            <person name="Papanicolaou A."/>
            <person name="Barry K."/>
            <person name="LaButti K."/>
            <person name="Viragh M."/>
            <person name="Koriabine M."/>
            <person name="Yan M."/>
            <person name="Riley R."/>
            <person name="Champramary S."/>
            <person name="Plett K.L."/>
            <person name="Tsai I.J."/>
            <person name="Slot J."/>
            <person name="Sipos G."/>
            <person name="Plett J."/>
            <person name="Nagy L.G."/>
            <person name="Grigoriev I.V."/>
        </authorList>
    </citation>
    <scope>NUCLEOTIDE SEQUENCE</scope>
    <source>
        <strain evidence="1">CCBAS 213</strain>
    </source>
</reference>
<dbReference type="AlphaFoldDB" id="A0AA39JGS3"/>
<dbReference type="Gene3D" id="1.10.510.10">
    <property type="entry name" value="Transferase(Phosphotransferase) domain 1"/>
    <property type="match status" value="1"/>
</dbReference>
<gene>
    <name evidence="1" type="ORF">EV420DRAFT_1768813</name>
</gene>
<comment type="caution">
    <text evidence="1">The sequence shown here is derived from an EMBL/GenBank/DDBJ whole genome shotgun (WGS) entry which is preliminary data.</text>
</comment>
<organism evidence="1 2">
    <name type="scientific">Armillaria tabescens</name>
    <name type="common">Ringless honey mushroom</name>
    <name type="synonym">Agaricus tabescens</name>
    <dbReference type="NCBI Taxonomy" id="1929756"/>
    <lineage>
        <taxon>Eukaryota</taxon>
        <taxon>Fungi</taxon>
        <taxon>Dikarya</taxon>
        <taxon>Basidiomycota</taxon>
        <taxon>Agaricomycotina</taxon>
        <taxon>Agaricomycetes</taxon>
        <taxon>Agaricomycetidae</taxon>
        <taxon>Agaricales</taxon>
        <taxon>Marasmiineae</taxon>
        <taxon>Physalacriaceae</taxon>
        <taxon>Desarmillaria</taxon>
    </lineage>
</organism>
<keyword evidence="2" id="KW-1185">Reference proteome</keyword>
<evidence type="ECO:0000313" key="2">
    <source>
        <dbReference type="Proteomes" id="UP001175211"/>
    </source>
</evidence>
<dbReference type="Proteomes" id="UP001175211">
    <property type="component" value="Unassembled WGS sequence"/>
</dbReference>
<proteinExistence type="predicted"/>
<dbReference type="SUPFAM" id="SSF56112">
    <property type="entry name" value="Protein kinase-like (PK-like)"/>
    <property type="match status" value="1"/>
</dbReference>